<reference evidence="1 2" key="2">
    <citation type="submission" date="2018-11" db="EMBL/GenBank/DDBJ databases">
        <authorList>
            <consortium name="Pathogen Informatics"/>
        </authorList>
    </citation>
    <scope>NUCLEOTIDE SEQUENCE [LARGE SCALE GENOMIC DNA]</scope>
</reference>
<sequence>MDVLLFITIVIGNVPNKEDSMYKYYLYLLENISVVETMQIALELGDDAYVILRQLIKQSLNSINEKNADEHIQGMLMGMCSKLIQGVDQISNIILDAIFFFIVQPQKINNREAYLMARDLIRTNQMALDPYVSVLLKRGLETGILDECELISPKKLYDLIYELHKFAPEMISTVLPILVNQMHVI</sequence>
<evidence type="ECO:0000313" key="3">
    <source>
        <dbReference type="WBParaSite" id="OFLC_0000727901-mRNA-1"/>
    </source>
</evidence>
<dbReference type="WBParaSite" id="OFLC_0000727901-mRNA-1">
    <property type="protein sequence ID" value="OFLC_0000727901-mRNA-1"/>
    <property type="gene ID" value="OFLC_0000727901"/>
</dbReference>
<evidence type="ECO:0000313" key="2">
    <source>
        <dbReference type="Proteomes" id="UP000267606"/>
    </source>
</evidence>
<proteinExistence type="predicted"/>
<dbReference type="Proteomes" id="UP000267606">
    <property type="component" value="Unassembled WGS sequence"/>
</dbReference>
<organism evidence="3">
    <name type="scientific">Onchocerca flexuosa</name>
    <dbReference type="NCBI Taxonomy" id="387005"/>
    <lineage>
        <taxon>Eukaryota</taxon>
        <taxon>Metazoa</taxon>
        <taxon>Ecdysozoa</taxon>
        <taxon>Nematoda</taxon>
        <taxon>Chromadorea</taxon>
        <taxon>Rhabditida</taxon>
        <taxon>Spirurina</taxon>
        <taxon>Spiruromorpha</taxon>
        <taxon>Filarioidea</taxon>
        <taxon>Onchocercidae</taxon>
        <taxon>Onchocerca</taxon>
    </lineage>
</organism>
<evidence type="ECO:0000313" key="1">
    <source>
        <dbReference type="EMBL" id="VDO50202.1"/>
    </source>
</evidence>
<dbReference type="AlphaFoldDB" id="A0A183HIG8"/>
<name>A0A183HIG8_9BILA</name>
<dbReference type="Pfam" id="PF20168">
    <property type="entry name" value="PDS5"/>
    <property type="match status" value="1"/>
</dbReference>
<protein>
    <submittedName>
        <fullName evidence="3">DUF913 domain-containing protein</fullName>
    </submittedName>
</protein>
<dbReference type="EMBL" id="UZAJ01007485">
    <property type="protein sequence ID" value="VDO50202.1"/>
    <property type="molecule type" value="Genomic_DNA"/>
</dbReference>
<accession>A0A183HIG8</accession>
<reference evidence="3" key="1">
    <citation type="submission" date="2016-06" db="UniProtKB">
        <authorList>
            <consortium name="WormBaseParasite"/>
        </authorList>
    </citation>
    <scope>IDENTIFICATION</scope>
</reference>
<dbReference type="STRING" id="387005.A0A183HIG8"/>
<keyword evidence="2" id="KW-1185">Reference proteome</keyword>
<gene>
    <name evidence="1" type="ORF">OFLC_LOCUS7280</name>
</gene>